<keyword evidence="2" id="KW-1185">Reference proteome</keyword>
<evidence type="ECO:0000313" key="1">
    <source>
        <dbReference type="EMBL" id="APX73191.1"/>
    </source>
</evidence>
<sequence>MDEQSSWLIDQINQLKDKQVKYEDRAFLSALKQVVIEQSTRTDQIQHELDGRLWNHDKW</sequence>
<dbReference type="Proteomes" id="UP000187499">
    <property type="component" value="Chromosome"/>
</dbReference>
<dbReference type="RefSeq" id="WP_076618187.1">
    <property type="nucleotide sequence ID" value="NZ_CP099481.1"/>
</dbReference>
<reference evidence="2" key="1">
    <citation type="submission" date="2016-12" db="EMBL/GenBank/DDBJ databases">
        <authorList>
            <person name="Jung M.Y."/>
            <person name="Lee S.H."/>
        </authorList>
    </citation>
    <scope>NUCLEOTIDE SEQUENCE [LARGE SCALE GENOMIC DNA]</scope>
    <source>
        <strain evidence="2">WiKim39</strain>
    </source>
</reference>
<dbReference type="AlphaFoldDB" id="A0A1P8Q5S7"/>
<dbReference type="KEGG" id="lalw:BTM29_11800"/>
<proteinExistence type="predicted"/>
<name>A0A1P8Q5S7_9LACO</name>
<evidence type="ECO:0000313" key="2">
    <source>
        <dbReference type="Proteomes" id="UP000187499"/>
    </source>
</evidence>
<dbReference type="EMBL" id="CP019323">
    <property type="protein sequence ID" value="APX73191.1"/>
    <property type="molecule type" value="Genomic_DNA"/>
</dbReference>
<gene>
    <name evidence="1" type="ORF">BTM29_11800</name>
</gene>
<organism evidence="1 2">
    <name type="scientific">Companilactobacillus allii</name>
    <dbReference type="NCBI Taxonomy" id="1847728"/>
    <lineage>
        <taxon>Bacteria</taxon>
        <taxon>Bacillati</taxon>
        <taxon>Bacillota</taxon>
        <taxon>Bacilli</taxon>
        <taxon>Lactobacillales</taxon>
        <taxon>Lactobacillaceae</taxon>
        <taxon>Companilactobacillus</taxon>
    </lineage>
</organism>
<accession>A0A1P8Q5S7</accession>
<protein>
    <submittedName>
        <fullName evidence="1">Uncharacterized protein</fullName>
    </submittedName>
</protein>
<dbReference type="STRING" id="1847728.BTM29_11800"/>
<dbReference type="OrthoDB" id="2918624at2"/>